<dbReference type="Pfam" id="PF18701">
    <property type="entry name" value="DUF5641"/>
    <property type="match status" value="1"/>
</dbReference>
<gene>
    <name evidence="3" type="primary">ENV</name>
</gene>
<feature type="domain" description="DUF5641" evidence="2">
    <location>
        <begin position="34"/>
        <end position="126"/>
    </location>
</feature>
<proteinExistence type="predicted"/>
<dbReference type="Pfam" id="PF12259">
    <property type="entry name" value="Baculo_F"/>
    <property type="match status" value="1"/>
</dbReference>
<evidence type="ECO:0000259" key="2">
    <source>
        <dbReference type="Pfam" id="PF18701"/>
    </source>
</evidence>
<keyword evidence="1" id="KW-0175">Coiled coil</keyword>
<dbReference type="EMBL" id="GAKP01010822">
    <property type="protein sequence ID" value="JAC48130.1"/>
    <property type="molecule type" value="Transcribed_RNA"/>
</dbReference>
<sequence length="694" mass="80281">MLNTVLNKFKNGSGRPLLSAPEPSQERNLSTLDRWNLLQKMKCQFWKIWKEEYLHTLQQRYKWKQPMNNIKEGQIVLIRNETSHPAKWPMGKITERHKGSDGMVRVVTIKTQDSIVKRPINKICPLYSEEEESVEREKIKPYRSRRIKTISIVTCMLLLMQTAMATMTSGDIQINEIPNKSAIYLEKTGIIDIEMSTWNLVVDYNMELVVYYNIGRLKKQCHLLTNFESSCEIMNSALEKRFKAVEMDNDLLLQPKRTRRAPFEFLGTIHHILFGTMDAEELEKDLTNLLDNERNLKHLIQKQTSVIDSSLNIMKKSQEEVRETFVKMNGQLNLFYSLLIKNLNAERMALIYQMMVTQLSMTLTECENIQSSIINLLIDINHGHLNPQLLRPSQMREEIYKIKNELSPKLTLLGAQTSDILKNVYNLMRGKGTITNNKVVIKTTIPLFARETSTLYRVIPIPFQHNEEMMIPIIRGSYLIYNFGLDAYNIMQQTELDKCDTSLENHYTCKGSWPWKPSSDQSCEISVLRGMPTKNCLFKKGHWTSYWIKLQIGNSWLYNIFSNGTIDVECNKSKEFFNIPSKGIIELGEGCTGRYKGVILAAPQQYHTQKLMEAPVNQPIMEINEVPMPQVIAQPETLTTSLKDIKELQDIVKQLKKENIKLKEIKIHHVTGHISLLFFIVGVLVHGQSSFTID</sequence>
<dbReference type="PANTHER" id="PTHR47331:SF1">
    <property type="entry name" value="GAG-LIKE PROTEIN"/>
    <property type="match status" value="1"/>
</dbReference>
<evidence type="ECO:0000256" key="1">
    <source>
        <dbReference type="SAM" id="Coils"/>
    </source>
</evidence>
<dbReference type="OrthoDB" id="7762434at2759"/>
<name>A0A034W1W7_BACDO</name>
<evidence type="ECO:0000313" key="3">
    <source>
        <dbReference type="EMBL" id="JAC48130.1"/>
    </source>
</evidence>
<protein>
    <submittedName>
        <fullName evidence="3">Envelope fusion protein</fullName>
    </submittedName>
</protein>
<feature type="coiled-coil region" evidence="1">
    <location>
        <begin position="638"/>
        <end position="665"/>
    </location>
</feature>
<dbReference type="InterPro" id="IPR040676">
    <property type="entry name" value="DUF5641"/>
</dbReference>
<dbReference type="InterPro" id="IPR022048">
    <property type="entry name" value="Envelope_fusion-like"/>
</dbReference>
<reference evidence="3" key="1">
    <citation type="journal article" date="2014" name="BMC Genomics">
        <title>Characterizing the developmental transcriptome of the oriental fruit fly, Bactrocera dorsalis (Diptera: Tephritidae) through comparative genomic analysis with Drosophila melanogaster utilizing modENCODE datasets.</title>
        <authorList>
            <person name="Geib S.M."/>
            <person name="Calla B."/>
            <person name="Hall B."/>
            <person name="Hou S."/>
            <person name="Manoukis N.C."/>
        </authorList>
    </citation>
    <scope>NUCLEOTIDE SEQUENCE</scope>
    <source>
        <strain evidence="3">Punador</strain>
    </source>
</reference>
<organism evidence="3">
    <name type="scientific">Bactrocera dorsalis</name>
    <name type="common">Oriental fruit fly</name>
    <name type="synonym">Dacus dorsalis</name>
    <dbReference type="NCBI Taxonomy" id="27457"/>
    <lineage>
        <taxon>Eukaryota</taxon>
        <taxon>Metazoa</taxon>
        <taxon>Ecdysozoa</taxon>
        <taxon>Arthropoda</taxon>
        <taxon>Hexapoda</taxon>
        <taxon>Insecta</taxon>
        <taxon>Pterygota</taxon>
        <taxon>Neoptera</taxon>
        <taxon>Endopterygota</taxon>
        <taxon>Diptera</taxon>
        <taxon>Brachycera</taxon>
        <taxon>Muscomorpha</taxon>
        <taxon>Tephritoidea</taxon>
        <taxon>Tephritidae</taxon>
        <taxon>Bactrocera</taxon>
        <taxon>Bactrocera</taxon>
    </lineage>
</organism>
<accession>A0A034W1W7</accession>
<dbReference type="PANTHER" id="PTHR47331">
    <property type="entry name" value="PHD-TYPE DOMAIN-CONTAINING PROTEIN"/>
    <property type="match status" value="1"/>
</dbReference>
<dbReference type="AlphaFoldDB" id="A0A034W1W7"/>